<sequence length="385" mass="39956">MVQSHSLVFPAILTFNVLCSATNIIPRAAHAAPKLPAFVELHDVIIGKRDGLDFRNALQPRTTFPASPPQERIFANSSSVITKRTLLGLRQSTCYAGYNLCYVSQRCCPDSGGNGECCDDGTCVTSSDTCCTTGGSCPSGQDCCTLGCKFQEDTCCTDDWSCPPGTFCCGDQNCAVNGGECCEGGTSCDSGLHCVIVDGVQGCCADYDCSSFSSGGGGGTATSSLTAVRSSTFTPTSFTPISSTDISITSKSFPSITIPSITVSTAPAANYIYYTTTFTWYFYRYYITFIAPSRIPTSSRTYTTKILSVYASNTADAASQFNSISSAVSFPSAFTDPGYISGLANSTPGFTGATPTHFSGGGATAVAGGAASGGGVGGWRWGCVD</sequence>
<keyword evidence="3" id="KW-1185">Reference proteome</keyword>
<accession>A0ABR4BAJ2</accession>
<proteinExistence type="predicted"/>
<organism evidence="2 3">
    <name type="scientific">Lepraria finkii</name>
    <dbReference type="NCBI Taxonomy" id="1340010"/>
    <lineage>
        <taxon>Eukaryota</taxon>
        <taxon>Fungi</taxon>
        <taxon>Dikarya</taxon>
        <taxon>Ascomycota</taxon>
        <taxon>Pezizomycotina</taxon>
        <taxon>Lecanoromycetes</taxon>
        <taxon>OSLEUM clade</taxon>
        <taxon>Lecanoromycetidae</taxon>
        <taxon>Lecanorales</taxon>
        <taxon>Lecanorineae</taxon>
        <taxon>Stereocaulaceae</taxon>
        <taxon>Lepraria</taxon>
    </lineage>
</organism>
<name>A0ABR4BAJ2_9LECA</name>
<evidence type="ECO:0008006" key="4">
    <source>
        <dbReference type="Google" id="ProtNLM"/>
    </source>
</evidence>
<evidence type="ECO:0000256" key="1">
    <source>
        <dbReference type="SAM" id="SignalP"/>
    </source>
</evidence>
<feature type="signal peptide" evidence="1">
    <location>
        <begin position="1"/>
        <end position="21"/>
    </location>
</feature>
<feature type="chain" id="PRO_5046073944" description="GPI anchored protein" evidence="1">
    <location>
        <begin position="22"/>
        <end position="385"/>
    </location>
</feature>
<evidence type="ECO:0000313" key="3">
    <source>
        <dbReference type="Proteomes" id="UP001590951"/>
    </source>
</evidence>
<dbReference type="EMBL" id="JBHFEH010000018">
    <property type="protein sequence ID" value="KAL2053881.1"/>
    <property type="molecule type" value="Genomic_DNA"/>
</dbReference>
<evidence type="ECO:0000313" key="2">
    <source>
        <dbReference type="EMBL" id="KAL2053881.1"/>
    </source>
</evidence>
<comment type="caution">
    <text evidence="2">The sequence shown here is derived from an EMBL/GenBank/DDBJ whole genome shotgun (WGS) entry which is preliminary data.</text>
</comment>
<protein>
    <recommendedName>
        <fullName evidence="4">GPI anchored protein</fullName>
    </recommendedName>
</protein>
<keyword evidence="1" id="KW-0732">Signal</keyword>
<dbReference type="Proteomes" id="UP001590951">
    <property type="component" value="Unassembled WGS sequence"/>
</dbReference>
<reference evidence="2 3" key="1">
    <citation type="submission" date="2024-09" db="EMBL/GenBank/DDBJ databases">
        <title>Rethinking Asexuality: The Enigmatic Case of Functional Sexual Genes in Lepraria (Stereocaulaceae).</title>
        <authorList>
            <person name="Doellman M."/>
            <person name="Sun Y."/>
            <person name="Barcenas-Pena A."/>
            <person name="Lumbsch H.T."/>
            <person name="Grewe F."/>
        </authorList>
    </citation>
    <scope>NUCLEOTIDE SEQUENCE [LARGE SCALE GENOMIC DNA]</scope>
    <source>
        <strain evidence="2 3">Grewe 0041</strain>
    </source>
</reference>
<gene>
    <name evidence="2" type="ORF">ABVK25_005810</name>
</gene>